<dbReference type="PRINTS" id="PR00032">
    <property type="entry name" value="HTHARAC"/>
</dbReference>
<name>W4QQR3_HALA3</name>
<evidence type="ECO:0000313" key="6">
    <source>
        <dbReference type="Proteomes" id="UP000018896"/>
    </source>
</evidence>
<proteinExistence type="predicted"/>
<keyword evidence="3" id="KW-0804">Transcription</keyword>
<dbReference type="GO" id="GO:0003700">
    <property type="term" value="F:DNA-binding transcription factor activity"/>
    <property type="evidence" value="ECO:0007669"/>
    <property type="project" value="InterPro"/>
</dbReference>
<reference evidence="5 6" key="1">
    <citation type="journal article" date="2014" name="Genome Announc.">
        <title>Draft Genome Sequences of Three Alkaliphilic Bacillus Strains, Bacillus wakoensis JCM 9140T, Bacillus akibai JCM 9157T, and Bacillus hemicellulosilyticus JCM 9152T.</title>
        <authorList>
            <person name="Yuki M."/>
            <person name="Oshima K."/>
            <person name="Suda W."/>
            <person name="Oshida Y."/>
            <person name="Kitamura K."/>
            <person name="Iida T."/>
            <person name="Hattori M."/>
            <person name="Ohkuma M."/>
        </authorList>
    </citation>
    <scope>NUCLEOTIDE SEQUENCE [LARGE SCALE GENOMIC DNA]</scope>
    <source>
        <strain evidence="5 6">JCM 9157</strain>
    </source>
</reference>
<dbReference type="AlphaFoldDB" id="W4QQR3"/>
<dbReference type="PANTHER" id="PTHR43280">
    <property type="entry name" value="ARAC-FAMILY TRANSCRIPTIONAL REGULATOR"/>
    <property type="match status" value="1"/>
</dbReference>
<dbReference type="OrthoDB" id="345425at2"/>
<dbReference type="InterPro" id="IPR003313">
    <property type="entry name" value="AraC-bd"/>
</dbReference>
<evidence type="ECO:0000313" key="5">
    <source>
        <dbReference type="EMBL" id="GAE33978.1"/>
    </source>
</evidence>
<dbReference type="InterPro" id="IPR020449">
    <property type="entry name" value="Tscrpt_reg_AraC-type_HTH"/>
</dbReference>
<evidence type="ECO:0000256" key="2">
    <source>
        <dbReference type="ARBA" id="ARBA00023125"/>
    </source>
</evidence>
<dbReference type="Pfam" id="PF12833">
    <property type="entry name" value="HTH_18"/>
    <property type="match status" value="1"/>
</dbReference>
<dbReference type="PROSITE" id="PS01124">
    <property type="entry name" value="HTH_ARAC_FAMILY_2"/>
    <property type="match status" value="1"/>
</dbReference>
<dbReference type="Pfam" id="PF02311">
    <property type="entry name" value="AraC_binding"/>
    <property type="match status" value="1"/>
</dbReference>
<sequence>MDFKFKEMSPVDNYELTKKYNLKEFLYPNIHTDFELYGMHLRSVKESWMYPEHEHAKYEINIVLDGCQLFNVNGTHYTQNAGDIMFLKPGDVHSSSGKKGAGTFSYFCLHFHIDDKLFLPYIDLDSNNHYYHASSGFSRHVRPYLDRLIETCKTANLSLIEKMQIHSILFELLGVLASLFSKYKGDSDKATDRCAELAYKIADQIDKMVRQPCSDNENILKIEDIASELKISLSYCNKVFKSVYNMSPRQYLSFKKLNESKNLLANKEYSIEQISIMTGYYDVAHFSRQFKRWTGLTPSQYRKGNIYRPMKR</sequence>
<dbReference type="Proteomes" id="UP000018896">
    <property type="component" value="Unassembled WGS sequence"/>
</dbReference>
<keyword evidence="6" id="KW-1185">Reference proteome</keyword>
<keyword evidence="1" id="KW-0805">Transcription regulation</keyword>
<dbReference type="eggNOG" id="COG0662">
    <property type="taxonomic scope" value="Bacteria"/>
</dbReference>
<dbReference type="SMART" id="SM00342">
    <property type="entry name" value="HTH_ARAC"/>
    <property type="match status" value="1"/>
</dbReference>
<accession>W4QQR3</accession>
<dbReference type="RefSeq" id="WP_052012944.1">
    <property type="nucleotide sequence ID" value="NZ_BAUV01000005.1"/>
</dbReference>
<dbReference type="EMBL" id="BAUV01000005">
    <property type="protein sequence ID" value="GAE33978.1"/>
    <property type="molecule type" value="Genomic_DNA"/>
</dbReference>
<dbReference type="Gene3D" id="1.10.10.60">
    <property type="entry name" value="Homeodomain-like"/>
    <property type="match status" value="2"/>
</dbReference>
<dbReference type="PROSITE" id="PS00041">
    <property type="entry name" value="HTH_ARAC_FAMILY_1"/>
    <property type="match status" value="1"/>
</dbReference>
<dbReference type="PANTHER" id="PTHR43280:SF28">
    <property type="entry name" value="HTH-TYPE TRANSCRIPTIONAL ACTIVATOR RHAS"/>
    <property type="match status" value="1"/>
</dbReference>
<dbReference type="SUPFAM" id="SSF51215">
    <property type="entry name" value="Regulatory protein AraC"/>
    <property type="match status" value="1"/>
</dbReference>
<keyword evidence="2" id="KW-0238">DNA-binding</keyword>
<dbReference type="InterPro" id="IPR014710">
    <property type="entry name" value="RmlC-like_jellyroll"/>
</dbReference>
<evidence type="ECO:0000256" key="1">
    <source>
        <dbReference type="ARBA" id="ARBA00023015"/>
    </source>
</evidence>
<dbReference type="STRING" id="1236973.JCM9157_1007"/>
<protein>
    <submittedName>
        <fullName evidence="5">Transcriptional regulator</fullName>
    </submittedName>
</protein>
<dbReference type="InterPro" id="IPR018062">
    <property type="entry name" value="HTH_AraC-typ_CS"/>
</dbReference>
<feature type="domain" description="HTH araC/xylS-type" evidence="4">
    <location>
        <begin position="199"/>
        <end position="304"/>
    </location>
</feature>
<dbReference type="SUPFAM" id="SSF46689">
    <property type="entry name" value="Homeodomain-like"/>
    <property type="match status" value="1"/>
</dbReference>
<dbReference type="Gene3D" id="2.60.120.10">
    <property type="entry name" value="Jelly Rolls"/>
    <property type="match status" value="1"/>
</dbReference>
<dbReference type="InterPro" id="IPR037923">
    <property type="entry name" value="HTH-like"/>
</dbReference>
<dbReference type="GO" id="GO:0043565">
    <property type="term" value="F:sequence-specific DNA binding"/>
    <property type="evidence" value="ECO:0007669"/>
    <property type="project" value="InterPro"/>
</dbReference>
<comment type="caution">
    <text evidence="5">The sequence shown here is derived from an EMBL/GenBank/DDBJ whole genome shotgun (WGS) entry which is preliminary data.</text>
</comment>
<dbReference type="InterPro" id="IPR018060">
    <property type="entry name" value="HTH_AraC"/>
</dbReference>
<evidence type="ECO:0000256" key="3">
    <source>
        <dbReference type="ARBA" id="ARBA00023163"/>
    </source>
</evidence>
<evidence type="ECO:0000259" key="4">
    <source>
        <dbReference type="PROSITE" id="PS01124"/>
    </source>
</evidence>
<dbReference type="InterPro" id="IPR009057">
    <property type="entry name" value="Homeodomain-like_sf"/>
</dbReference>
<dbReference type="eggNOG" id="COG2207">
    <property type="taxonomic scope" value="Bacteria"/>
</dbReference>
<organism evidence="5 6">
    <name type="scientific">Halalkalibacter akibai (strain ATCC 43226 / DSM 21942 / CIP 109018 / JCM 9157 / 1139)</name>
    <name type="common">Bacillus akibai</name>
    <dbReference type="NCBI Taxonomy" id="1236973"/>
    <lineage>
        <taxon>Bacteria</taxon>
        <taxon>Bacillati</taxon>
        <taxon>Bacillota</taxon>
        <taxon>Bacilli</taxon>
        <taxon>Bacillales</taxon>
        <taxon>Bacillaceae</taxon>
        <taxon>Halalkalibacter</taxon>
    </lineage>
</organism>
<gene>
    <name evidence="5" type="ORF">JCM9157_1007</name>
</gene>